<protein>
    <recommendedName>
        <fullName evidence="3">RNase III domain-containing protein</fullName>
    </recommendedName>
</protein>
<feature type="chain" id="PRO_5019062101" description="RNase III domain-containing protein" evidence="2">
    <location>
        <begin position="24"/>
        <end position="292"/>
    </location>
</feature>
<dbReference type="SUPFAM" id="SSF69065">
    <property type="entry name" value="RNase III domain-like"/>
    <property type="match status" value="1"/>
</dbReference>
<evidence type="ECO:0000313" key="5">
    <source>
        <dbReference type="Proteomes" id="UP000289738"/>
    </source>
</evidence>
<dbReference type="InterPro" id="IPR000999">
    <property type="entry name" value="RNase_III_dom"/>
</dbReference>
<evidence type="ECO:0000256" key="1">
    <source>
        <dbReference type="ARBA" id="ARBA00022884"/>
    </source>
</evidence>
<dbReference type="InterPro" id="IPR036389">
    <property type="entry name" value="RNase_III_sf"/>
</dbReference>
<feature type="signal peptide" evidence="2">
    <location>
        <begin position="1"/>
        <end position="23"/>
    </location>
</feature>
<feature type="domain" description="RNase III" evidence="3">
    <location>
        <begin position="41"/>
        <end position="160"/>
    </location>
</feature>
<organism evidence="4 5">
    <name type="scientific">Arachis hypogaea</name>
    <name type="common">Peanut</name>
    <dbReference type="NCBI Taxonomy" id="3818"/>
    <lineage>
        <taxon>Eukaryota</taxon>
        <taxon>Viridiplantae</taxon>
        <taxon>Streptophyta</taxon>
        <taxon>Embryophyta</taxon>
        <taxon>Tracheophyta</taxon>
        <taxon>Spermatophyta</taxon>
        <taxon>Magnoliopsida</taxon>
        <taxon>eudicotyledons</taxon>
        <taxon>Gunneridae</taxon>
        <taxon>Pentapetalae</taxon>
        <taxon>rosids</taxon>
        <taxon>fabids</taxon>
        <taxon>Fabales</taxon>
        <taxon>Fabaceae</taxon>
        <taxon>Papilionoideae</taxon>
        <taxon>50 kb inversion clade</taxon>
        <taxon>dalbergioids sensu lato</taxon>
        <taxon>Dalbergieae</taxon>
        <taxon>Pterocarpus clade</taxon>
        <taxon>Arachis</taxon>
    </lineage>
</organism>
<dbReference type="GO" id="GO:0003725">
    <property type="term" value="F:double-stranded RNA binding"/>
    <property type="evidence" value="ECO:0007669"/>
    <property type="project" value="TreeGrafter"/>
</dbReference>
<name>A0A445EQ59_ARAHY</name>
<dbReference type="STRING" id="3818.A0A445EQ59"/>
<dbReference type="OrthoDB" id="1925749at2759"/>
<dbReference type="GO" id="GO:0005634">
    <property type="term" value="C:nucleus"/>
    <property type="evidence" value="ECO:0007669"/>
    <property type="project" value="TreeGrafter"/>
</dbReference>
<dbReference type="GO" id="GO:0010468">
    <property type="term" value="P:regulation of gene expression"/>
    <property type="evidence" value="ECO:0007669"/>
    <property type="project" value="TreeGrafter"/>
</dbReference>
<comment type="caution">
    <text evidence="4">The sequence shown here is derived from an EMBL/GenBank/DDBJ whole genome shotgun (WGS) entry which is preliminary data.</text>
</comment>
<proteinExistence type="predicted"/>
<dbReference type="Gene3D" id="1.10.1520.10">
    <property type="entry name" value="Ribonuclease III domain"/>
    <property type="match status" value="1"/>
</dbReference>
<dbReference type="CDD" id="cd00593">
    <property type="entry name" value="RIBOc"/>
    <property type="match status" value="1"/>
</dbReference>
<gene>
    <name evidence="4" type="ORF">Ahy_A01g001901</name>
</gene>
<dbReference type="GO" id="GO:0004525">
    <property type="term" value="F:ribonuclease III activity"/>
    <property type="evidence" value="ECO:0007669"/>
    <property type="project" value="InterPro"/>
</dbReference>
<dbReference type="GO" id="GO:0006396">
    <property type="term" value="P:RNA processing"/>
    <property type="evidence" value="ECO:0007669"/>
    <property type="project" value="InterPro"/>
</dbReference>
<reference evidence="4 5" key="1">
    <citation type="submission" date="2019-01" db="EMBL/GenBank/DDBJ databases">
        <title>Sequencing of cultivated peanut Arachis hypogaea provides insights into genome evolution and oil improvement.</title>
        <authorList>
            <person name="Chen X."/>
        </authorList>
    </citation>
    <scope>NUCLEOTIDE SEQUENCE [LARGE SCALE GENOMIC DNA]</scope>
    <source>
        <strain evidence="5">cv. Fuhuasheng</strain>
        <tissue evidence="4">Leaves</tissue>
    </source>
</reference>
<dbReference type="EMBL" id="SDMP01000001">
    <property type="protein sequence ID" value="RYR77443.1"/>
    <property type="molecule type" value="Genomic_DNA"/>
</dbReference>
<keyword evidence="5" id="KW-1185">Reference proteome</keyword>
<accession>A0A445EQ59</accession>
<dbReference type="Pfam" id="PF14622">
    <property type="entry name" value="Ribonucleas_3_3"/>
    <property type="match status" value="1"/>
</dbReference>
<keyword evidence="2" id="KW-0732">Signal</keyword>
<dbReference type="PANTHER" id="PTHR11207:SF0">
    <property type="entry name" value="RIBONUCLEASE 3"/>
    <property type="match status" value="1"/>
</dbReference>
<dbReference type="SMART" id="SM00535">
    <property type="entry name" value="RIBOc"/>
    <property type="match status" value="1"/>
</dbReference>
<dbReference type="AlphaFoldDB" id="A0A445EQ59"/>
<evidence type="ECO:0000256" key="2">
    <source>
        <dbReference type="SAM" id="SignalP"/>
    </source>
</evidence>
<dbReference type="FunFam" id="1.10.1520.10:FF:000020">
    <property type="entry name" value="Protein NUCLEAR FUSION DEFECTIVE 2"/>
    <property type="match status" value="1"/>
</dbReference>
<sequence>MRSSPSFIAFSLLFIALLPSIQAHAPINAHFRSLSPFSSALETLQKQLGYTFKKIGLLRRAMTHASFSEENNKALAVLGGSVIETAVSFKLLSKDIDVSASELNKMVSRVSNVESSCAVDGTRLSLHKVVRVAPNTNASAPSVVCGAFRAIFGAIAIDTGNSDDAGSVFWNLHGDLLGHALSISLPNAHSSSPSCRRISTASLTLLHCAVIIAVRDARQRCLVSSPSCQHCCCAGPQCCRPSSSPHHHFATLPPFLLKPLPSTAPPPTSLPSTASSLAPQNRIRRIVGTKLF</sequence>
<dbReference type="PROSITE" id="PS50142">
    <property type="entry name" value="RNASE_3_2"/>
    <property type="match status" value="1"/>
</dbReference>
<evidence type="ECO:0000259" key="3">
    <source>
        <dbReference type="PROSITE" id="PS50142"/>
    </source>
</evidence>
<keyword evidence="1" id="KW-0694">RNA-binding</keyword>
<dbReference type="PANTHER" id="PTHR11207">
    <property type="entry name" value="RIBONUCLEASE III"/>
    <property type="match status" value="1"/>
</dbReference>
<dbReference type="Proteomes" id="UP000289738">
    <property type="component" value="Chromosome A01"/>
</dbReference>
<evidence type="ECO:0000313" key="4">
    <source>
        <dbReference type="EMBL" id="RYR77443.1"/>
    </source>
</evidence>